<evidence type="ECO:0000313" key="3">
    <source>
        <dbReference type="Proteomes" id="UP000215914"/>
    </source>
</evidence>
<reference evidence="2" key="2">
    <citation type="submission" date="2017-02" db="EMBL/GenBank/DDBJ databases">
        <title>Sunflower complete genome.</title>
        <authorList>
            <person name="Langlade N."/>
            <person name="Munos S."/>
        </authorList>
    </citation>
    <scope>NUCLEOTIDE SEQUENCE [LARGE SCALE GENOMIC DNA]</scope>
    <source>
        <tissue evidence="2">Leaves</tissue>
    </source>
</reference>
<dbReference type="AlphaFoldDB" id="A0A251VCM2"/>
<sequence length="59" mass="6797">MAPSMENFYGNSLAIQTGIVKFNSILAPNRVSYYGAQQILQIQSLIYYSYVYPFDHLTR</sequence>
<organism evidence="2 3">
    <name type="scientific">Helianthus annuus</name>
    <name type="common">Common sunflower</name>
    <dbReference type="NCBI Taxonomy" id="4232"/>
    <lineage>
        <taxon>Eukaryota</taxon>
        <taxon>Viridiplantae</taxon>
        <taxon>Streptophyta</taxon>
        <taxon>Embryophyta</taxon>
        <taxon>Tracheophyta</taxon>
        <taxon>Spermatophyta</taxon>
        <taxon>Magnoliopsida</taxon>
        <taxon>eudicotyledons</taxon>
        <taxon>Gunneridae</taxon>
        <taxon>Pentapetalae</taxon>
        <taxon>asterids</taxon>
        <taxon>campanulids</taxon>
        <taxon>Asterales</taxon>
        <taxon>Asteraceae</taxon>
        <taxon>Asteroideae</taxon>
        <taxon>Heliantheae alliance</taxon>
        <taxon>Heliantheae</taxon>
        <taxon>Helianthus</taxon>
    </lineage>
</organism>
<name>A0A251VCM2_HELAN</name>
<gene>
    <name evidence="2" type="ORF">HannXRQ_Chr03g0086241</name>
    <name evidence="1" type="ORF">HanXRQr2_Chr03g0128501</name>
</gene>
<proteinExistence type="predicted"/>
<dbReference type="InParanoid" id="A0A251VCM2"/>
<dbReference type="Gramene" id="mRNA:HanXRQr2_Chr03g0128501">
    <property type="protein sequence ID" value="mRNA:HanXRQr2_Chr03g0128501"/>
    <property type="gene ID" value="HanXRQr2_Chr03g0128501"/>
</dbReference>
<keyword evidence="3" id="KW-1185">Reference proteome</keyword>
<reference evidence="1 3" key="1">
    <citation type="journal article" date="2017" name="Nature">
        <title>The sunflower genome provides insights into oil metabolism, flowering and Asterid evolution.</title>
        <authorList>
            <person name="Badouin H."/>
            <person name="Gouzy J."/>
            <person name="Grassa C.J."/>
            <person name="Murat F."/>
            <person name="Staton S.E."/>
            <person name="Cottret L."/>
            <person name="Lelandais-Briere C."/>
            <person name="Owens G.L."/>
            <person name="Carrere S."/>
            <person name="Mayjonade B."/>
            <person name="Legrand L."/>
            <person name="Gill N."/>
            <person name="Kane N.C."/>
            <person name="Bowers J.E."/>
            <person name="Hubner S."/>
            <person name="Bellec A."/>
            <person name="Berard A."/>
            <person name="Berges H."/>
            <person name="Blanchet N."/>
            <person name="Boniface M.C."/>
            <person name="Brunel D."/>
            <person name="Catrice O."/>
            <person name="Chaidir N."/>
            <person name="Claudel C."/>
            <person name="Donnadieu C."/>
            <person name="Faraut T."/>
            <person name="Fievet G."/>
            <person name="Helmstetter N."/>
            <person name="King M."/>
            <person name="Knapp S.J."/>
            <person name="Lai Z."/>
            <person name="Le Paslier M.C."/>
            <person name="Lippi Y."/>
            <person name="Lorenzon L."/>
            <person name="Mandel J.R."/>
            <person name="Marage G."/>
            <person name="Marchand G."/>
            <person name="Marquand E."/>
            <person name="Bret-Mestries E."/>
            <person name="Morien E."/>
            <person name="Nambeesan S."/>
            <person name="Nguyen T."/>
            <person name="Pegot-Espagnet P."/>
            <person name="Pouilly N."/>
            <person name="Raftis F."/>
            <person name="Sallet E."/>
            <person name="Schiex T."/>
            <person name="Thomas J."/>
            <person name="Vandecasteele C."/>
            <person name="Vares D."/>
            <person name="Vear F."/>
            <person name="Vautrin S."/>
            <person name="Crespi M."/>
            <person name="Mangin B."/>
            <person name="Burke J.M."/>
            <person name="Salse J."/>
            <person name="Munos S."/>
            <person name="Vincourt P."/>
            <person name="Rieseberg L.H."/>
            <person name="Langlade N.B."/>
        </authorList>
    </citation>
    <scope>NUCLEOTIDE SEQUENCE [LARGE SCALE GENOMIC DNA]</scope>
    <source>
        <strain evidence="3">cv. SF193</strain>
        <tissue evidence="1">Leaves</tissue>
    </source>
</reference>
<dbReference type="Proteomes" id="UP000215914">
    <property type="component" value="Chromosome 3"/>
</dbReference>
<accession>A0A251VCM2</accession>
<dbReference type="EMBL" id="MNCJ02000318">
    <property type="protein sequence ID" value="KAF5815914.1"/>
    <property type="molecule type" value="Genomic_DNA"/>
</dbReference>
<reference evidence="1" key="3">
    <citation type="submission" date="2020-06" db="EMBL/GenBank/DDBJ databases">
        <title>Helianthus annuus Genome sequencing and assembly Release 2.</title>
        <authorList>
            <person name="Gouzy J."/>
            <person name="Langlade N."/>
            <person name="Munos S."/>
        </authorList>
    </citation>
    <scope>NUCLEOTIDE SEQUENCE</scope>
    <source>
        <tissue evidence="1">Leaves</tissue>
    </source>
</reference>
<protein>
    <submittedName>
        <fullName evidence="2">Uncharacterized protein</fullName>
    </submittedName>
</protein>
<dbReference type="EMBL" id="CM007892">
    <property type="protein sequence ID" value="OTG32401.1"/>
    <property type="molecule type" value="Genomic_DNA"/>
</dbReference>
<evidence type="ECO:0000313" key="1">
    <source>
        <dbReference type="EMBL" id="KAF5815914.1"/>
    </source>
</evidence>
<evidence type="ECO:0000313" key="2">
    <source>
        <dbReference type="EMBL" id="OTG32401.1"/>
    </source>
</evidence>